<dbReference type="Pfam" id="PF01925">
    <property type="entry name" value="TauE"/>
    <property type="match status" value="1"/>
</dbReference>
<organism evidence="9 10">
    <name type="scientific">Pollutimonas nitritireducens</name>
    <dbReference type="NCBI Taxonomy" id="2045209"/>
    <lineage>
        <taxon>Bacteria</taxon>
        <taxon>Pseudomonadati</taxon>
        <taxon>Pseudomonadota</taxon>
        <taxon>Betaproteobacteria</taxon>
        <taxon>Burkholderiales</taxon>
        <taxon>Alcaligenaceae</taxon>
        <taxon>Pollutimonas</taxon>
    </lineage>
</organism>
<dbReference type="EMBL" id="PDNV01000004">
    <property type="protein sequence ID" value="PLC54714.1"/>
    <property type="molecule type" value="Genomic_DNA"/>
</dbReference>
<dbReference type="InterPro" id="IPR002781">
    <property type="entry name" value="TM_pro_TauE-like"/>
</dbReference>
<dbReference type="OrthoDB" id="9800873at2"/>
<evidence type="ECO:0000256" key="5">
    <source>
        <dbReference type="ARBA" id="ARBA00022692"/>
    </source>
</evidence>
<dbReference type="PANTHER" id="PTHR30269:SF32">
    <property type="entry name" value="MEMBRANE TRANSPORTER PROTEIN-RELATED"/>
    <property type="match status" value="1"/>
</dbReference>
<protein>
    <recommendedName>
        <fullName evidence="8">Probable membrane transporter protein</fullName>
    </recommendedName>
</protein>
<dbReference type="AlphaFoldDB" id="A0A2N4UI59"/>
<evidence type="ECO:0000256" key="8">
    <source>
        <dbReference type="RuleBase" id="RU363041"/>
    </source>
</evidence>
<comment type="caution">
    <text evidence="9">The sequence shown here is derived from an EMBL/GenBank/DDBJ whole genome shotgun (WGS) entry which is preliminary data.</text>
</comment>
<feature type="transmembrane region" description="Helical" evidence="8">
    <location>
        <begin position="93"/>
        <end position="126"/>
    </location>
</feature>
<reference evidence="9 10" key="1">
    <citation type="submission" date="2017-10" db="EMBL/GenBank/DDBJ databases">
        <title>Two draft genome sequences of Pusillimonas sp. strains isolated from a nitrate- and radionuclide-contaminated groundwater in Russia.</title>
        <authorList>
            <person name="Grouzdev D.S."/>
            <person name="Tourova T.P."/>
            <person name="Goeva M.A."/>
            <person name="Babich T.L."/>
            <person name="Sokolova D.S."/>
            <person name="Abdullin R."/>
            <person name="Poltaraus A.B."/>
            <person name="Toshchakov S.V."/>
            <person name="Nazina T.N."/>
        </authorList>
    </citation>
    <scope>NUCLEOTIDE SEQUENCE [LARGE SCALE GENOMIC DNA]</scope>
    <source>
        <strain evidence="9 10">JR1/69-2-13</strain>
    </source>
</reference>
<keyword evidence="4 8" id="KW-1003">Cell membrane</keyword>
<feature type="transmembrane region" description="Helical" evidence="8">
    <location>
        <begin position="20"/>
        <end position="40"/>
    </location>
</feature>
<feature type="transmembrane region" description="Helical" evidence="8">
    <location>
        <begin position="146"/>
        <end position="167"/>
    </location>
</feature>
<dbReference type="PANTHER" id="PTHR30269">
    <property type="entry name" value="TRANSMEMBRANE PROTEIN YFCA"/>
    <property type="match status" value="1"/>
</dbReference>
<keyword evidence="10" id="KW-1185">Reference proteome</keyword>
<name>A0A2N4UI59_9BURK</name>
<evidence type="ECO:0000256" key="3">
    <source>
        <dbReference type="ARBA" id="ARBA00022448"/>
    </source>
</evidence>
<feature type="transmembrane region" description="Helical" evidence="8">
    <location>
        <begin position="206"/>
        <end position="225"/>
    </location>
</feature>
<keyword evidence="6 8" id="KW-1133">Transmembrane helix</keyword>
<keyword evidence="7 8" id="KW-0472">Membrane</keyword>
<feature type="transmembrane region" description="Helical" evidence="8">
    <location>
        <begin position="179"/>
        <end position="200"/>
    </location>
</feature>
<keyword evidence="3" id="KW-0813">Transport</keyword>
<evidence type="ECO:0000256" key="4">
    <source>
        <dbReference type="ARBA" id="ARBA00022475"/>
    </source>
</evidence>
<evidence type="ECO:0000313" key="9">
    <source>
        <dbReference type="EMBL" id="PLC54714.1"/>
    </source>
</evidence>
<evidence type="ECO:0000256" key="6">
    <source>
        <dbReference type="ARBA" id="ARBA00022989"/>
    </source>
</evidence>
<dbReference type="Proteomes" id="UP000234328">
    <property type="component" value="Unassembled WGS sequence"/>
</dbReference>
<gene>
    <name evidence="9" type="ORF">CR155_07635</name>
</gene>
<evidence type="ECO:0000256" key="2">
    <source>
        <dbReference type="ARBA" id="ARBA00009142"/>
    </source>
</evidence>
<comment type="similarity">
    <text evidence="2 8">Belongs to the 4-toluene sulfonate uptake permease (TSUP) (TC 2.A.102) family.</text>
</comment>
<dbReference type="GO" id="GO:0005886">
    <property type="term" value="C:plasma membrane"/>
    <property type="evidence" value="ECO:0007669"/>
    <property type="project" value="UniProtKB-SubCell"/>
</dbReference>
<feature type="transmembrane region" description="Helical" evidence="8">
    <location>
        <begin position="237"/>
        <end position="255"/>
    </location>
</feature>
<evidence type="ECO:0000256" key="1">
    <source>
        <dbReference type="ARBA" id="ARBA00004651"/>
    </source>
</evidence>
<keyword evidence="5 8" id="KW-0812">Transmembrane</keyword>
<proteinExistence type="inferred from homology"/>
<feature type="transmembrane region" description="Helical" evidence="8">
    <location>
        <begin position="46"/>
        <end position="72"/>
    </location>
</feature>
<comment type="subcellular location">
    <subcellularLocation>
        <location evidence="1 8">Cell membrane</location>
        <topology evidence="1 8">Multi-pass membrane protein</topology>
    </subcellularLocation>
</comment>
<accession>A0A2N4UI59</accession>
<evidence type="ECO:0000313" key="10">
    <source>
        <dbReference type="Proteomes" id="UP000234328"/>
    </source>
</evidence>
<evidence type="ECO:0000256" key="7">
    <source>
        <dbReference type="ARBA" id="ARBA00023136"/>
    </source>
</evidence>
<dbReference type="InterPro" id="IPR052017">
    <property type="entry name" value="TSUP"/>
</dbReference>
<sequence>MILQGGSGFQGLPGMGAHPFSVAVVFMIAGMVKGVVGLGLPTISMALLALFMPPADAAALLIIPSLITNIWQAGPVRTLKPIVRRIGGMQVGIVAGTLAGAAVLGAPAGALASAALGVTLIAYAAWGFLGKPLFVPANAQRWAGPLMGGLTGIVTAATGVFVVPAVPYLQALGLQRDDLIQAMGVSFTVSTVALALGLWANDSYSPAVAGASFLMLIPALIGMYAGQRLRLRLAPSLFRLCFFISLALLGAYQVARHIL</sequence>